<keyword evidence="1" id="KW-0472">Membrane</keyword>
<keyword evidence="3" id="KW-1185">Reference proteome</keyword>
<keyword evidence="1" id="KW-0812">Transmembrane</keyword>
<dbReference type="Proteomes" id="UP000614996">
    <property type="component" value="Unassembled WGS sequence"/>
</dbReference>
<name>A0A8J4ABX8_9ACTN</name>
<evidence type="ECO:0000313" key="3">
    <source>
        <dbReference type="Proteomes" id="UP000614996"/>
    </source>
</evidence>
<keyword evidence="1" id="KW-1133">Transmembrane helix</keyword>
<evidence type="ECO:0000313" key="2">
    <source>
        <dbReference type="EMBL" id="GIL26900.1"/>
    </source>
</evidence>
<dbReference type="EMBL" id="BOPO01000033">
    <property type="protein sequence ID" value="GIL26900.1"/>
    <property type="molecule type" value="Genomic_DNA"/>
</dbReference>
<sequence length="164" mass="17596">MPLKVHLRPNAPYLALLAIGVVLIGFGAVGTGAVRYLAFVFGAALVVLLGYPVVLSTVCRVPVVVVEPDGIRLPLMGVRLRWTEIAATRLGASLGARGRPVLLIVPVDPEATIRSMRPWLRRQGRDEFAKYGSPVVLQQASLNRPLNDVRAAIEAARAGRQTTG</sequence>
<organism evidence="2 3">
    <name type="scientific">Actinocatenispora comari</name>
    <dbReference type="NCBI Taxonomy" id="2807577"/>
    <lineage>
        <taxon>Bacteria</taxon>
        <taxon>Bacillati</taxon>
        <taxon>Actinomycetota</taxon>
        <taxon>Actinomycetes</taxon>
        <taxon>Micromonosporales</taxon>
        <taxon>Micromonosporaceae</taxon>
        <taxon>Actinocatenispora</taxon>
    </lineage>
</organism>
<accession>A0A8J4ABX8</accession>
<dbReference type="AlphaFoldDB" id="A0A8J4ABX8"/>
<reference evidence="3" key="1">
    <citation type="journal article" date="2021" name="Int. J. Syst. Evol. Microbiol.">
        <title>Actinocatenispora comari sp. nov., an endophytic actinomycete isolated from aerial parts of Comarum salesowianum.</title>
        <authorList>
            <person name="Oyunbileg N."/>
            <person name="Iizaka Y."/>
            <person name="Hamada M."/>
            <person name="Davaapurev B.O."/>
            <person name="Fukumoto A."/>
            <person name="Tsetseg B."/>
            <person name="Kato F."/>
            <person name="Tamura T."/>
            <person name="Batkhuu J."/>
            <person name="Anzai Y."/>
        </authorList>
    </citation>
    <scope>NUCLEOTIDE SEQUENCE [LARGE SCALE GENOMIC DNA]</scope>
    <source>
        <strain evidence="3">NUM-2625</strain>
    </source>
</reference>
<proteinExistence type="predicted"/>
<dbReference type="RefSeq" id="WP_207124669.1">
    <property type="nucleotide sequence ID" value="NZ_BOPO01000033.1"/>
</dbReference>
<feature type="transmembrane region" description="Helical" evidence="1">
    <location>
        <begin position="12"/>
        <end position="29"/>
    </location>
</feature>
<evidence type="ECO:0008006" key="4">
    <source>
        <dbReference type="Google" id="ProtNLM"/>
    </source>
</evidence>
<gene>
    <name evidence="2" type="ORF">NUM_21540</name>
</gene>
<evidence type="ECO:0000256" key="1">
    <source>
        <dbReference type="SAM" id="Phobius"/>
    </source>
</evidence>
<protein>
    <recommendedName>
        <fullName evidence="4">PH domain-containing protein</fullName>
    </recommendedName>
</protein>
<comment type="caution">
    <text evidence="2">The sequence shown here is derived from an EMBL/GenBank/DDBJ whole genome shotgun (WGS) entry which is preliminary data.</text>
</comment>